<keyword evidence="3" id="KW-1185">Reference proteome</keyword>
<dbReference type="AlphaFoldDB" id="A0A225WZR9"/>
<feature type="compositionally biased region" description="Polar residues" evidence="1">
    <location>
        <begin position="168"/>
        <end position="177"/>
    </location>
</feature>
<organism evidence="2 3">
    <name type="scientific">Phytophthora megakarya</name>
    <dbReference type="NCBI Taxonomy" id="4795"/>
    <lineage>
        <taxon>Eukaryota</taxon>
        <taxon>Sar</taxon>
        <taxon>Stramenopiles</taxon>
        <taxon>Oomycota</taxon>
        <taxon>Peronosporomycetes</taxon>
        <taxon>Peronosporales</taxon>
        <taxon>Peronosporaceae</taxon>
        <taxon>Phytophthora</taxon>
    </lineage>
</organism>
<feature type="region of interest" description="Disordered" evidence="1">
    <location>
        <begin position="75"/>
        <end position="98"/>
    </location>
</feature>
<dbReference type="OrthoDB" id="129708at2759"/>
<gene>
    <name evidence="2" type="ORF">PHMEG_0001739</name>
</gene>
<feature type="region of interest" description="Disordered" evidence="1">
    <location>
        <begin position="359"/>
        <end position="404"/>
    </location>
</feature>
<feature type="compositionally biased region" description="Low complexity" evidence="1">
    <location>
        <begin position="628"/>
        <end position="641"/>
    </location>
</feature>
<accession>A0A225WZR9</accession>
<comment type="caution">
    <text evidence="2">The sequence shown here is derived from an EMBL/GenBank/DDBJ whole genome shotgun (WGS) entry which is preliminary data.</text>
</comment>
<dbReference type="EMBL" id="NBNE01000067">
    <property type="protein sequence ID" value="OWZ23404.1"/>
    <property type="molecule type" value="Genomic_DNA"/>
</dbReference>
<feature type="compositionally biased region" description="Polar residues" evidence="1">
    <location>
        <begin position="283"/>
        <end position="311"/>
    </location>
</feature>
<protein>
    <submittedName>
        <fullName evidence="2">Uncharacterized protein</fullName>
    </submittedName>
</protein>
<dbReference type="Proteomes" id="UP000198211">
    <property type="component" value="Unassembled WGS sequence"/>
</dbReference>
<feature type="compositionally biased region" description="Polar residues" evidence="1">
    <location>
        <begin position="604"/>
        <end position="627"/>
    </location>
</feature>
<feature type="region of interest" description="Disordered" evidence="1">
    <location>
        <begin position="548"/>
        <end position="660"/>
    </location>
</feature>
<feature type="compositionally biased region" description="Pro residues" evidence="1">
    <location>
        <begin position="573"/>
        <end position="586"/>
    </location>
</feature>
<reference evidence="3" key="1">
    <citation type="submission" date="2017-03" db="EMBL/GenBank/DDBJ databases">
        <title>Phytopthora megakarya and P. palmivora, two closely related causual agents of cacao black pod achieved similar genome size and gene model numbers by different mechanisms.</title>
        <authorList>
            <person name="Ali S."/>
            <person name="Shao J."/>
            <person name="Larry D.J."/>
            <person name="Kronmiller B."/>
            <person name="Shen D."/>
            <person name="Strem M.D."/>
            <person name="Melnick R.L."/>
            <person name="Guiltinan M.J."/>
            <person name="Tyler B.M."/>
            <person name="Meinhardt L.W."/>
            <person name="Bailey B.A."/>
        </authorList>
    </citation>
    <scope>NUCLEOTIDE SEQUENCE [LARGE SCALE GENOMIC DNA]</scope>
    <source>
        <strain evidence="3">zdho120</strain>
    </source>
</reference>
<feature type="region of interest" description="Disordered" evidence="1">
    <location>
        <begin position="416"/>
        <end position="502"/>
    </location>
</feature>
<sequence length="687" mass="73667">MGLGHGDDNCNGPRVPALYFGNDPVLAFSAHAVAKATVEAVVQEAIEALTHAVEDATQWLTEAVRREMISKAVVEAEFPSNDDEPKSPSSTESPEHNETLLVPPLIIRTPSATIHAVAKLTVDTALNEALEEVAQAVDIASKWVSQVVPDDNPFNDGKSIDVEGDPKQPSTKPTTLSRPSSIIIQTLAKATVDAAINEALNNTAQLENSAAPGNAATNDVPRLLLPLSEIAVCNLHELAKEIAETAVSTALQNVIRAIEDASEWFIQAVSGELVAQTVGDISPQNETLYDSTDNNSMDSTESEVPQQSSSLKTEKVDQPVHVPLLRFPNATDHSPEAATRYHDQAVSLIDAIFSSALRQSAPVAPSGPQNYEDDGYEDYTPINSPTSEYPSSRSSVQSTRSPELVVQSVPSALLSERAIPPDVKPAPRRQSPITTNRGLGTPPTRENAPSSAPAVLPSPRNAQEYPLPPLVLPTVQLSGRTKYPSKTPRKTPRQLSPASNPVAEVYTVETPRTSSPRLNKHTARAAGSAELELTLKSSARAAAIIYSQPPSSPYHHHHKSKKLRDSASQTTPLPSPPRTSLPPHPPRNGSSKTLTSHSKRDLSSPENANERNSNNSLLAPLSKTSAISPPRTTKTPTSPSRTRSHTHSNKGHGGGMSPTKRSGYCPRCVFEGRSCKINDCLKHQILK</sequence>
<evidence type="ECO:0000313" key="2">
    <source>
        <dbReference type="EMBL" id="OWZ23404.1"/>
    </source>
</evidence>
<feature type="region of interest" description="Disordered" evidence="1">
    <location>
        <begin position="148"/>
        <end position="177"/>
    </location>
</feature>
<proteinExistence type="predicted"/>
<evidence type="ECO:0000256" key="1">
    <source>
        <dbReference type="SAM" id="MobiDB-lite"/>
    </source>
</evidence>
<feature type="compositionally biased region" description="Low complexity" evidence="1">
    <location>
        <begin position="448"/>
        <end position="459"/>
    </location>
</feature>
<evidence type="ECO:0000313" key="3">
    <source>
        <dbReference type="Proteomes" id="UP000198211"/>
    </source>
</evidence>
<feature type="region of interest" description="Disordered" evidence="1">
    <location>
        <begin position="283"/>
        <end position="315"/>
    </location>
</feature>
<name>A0A225WZR9_9STRA</name>
<feature type="compositionally biased region" description="Low complexity" evidence="1">
    <location>
        <begin position="384"/>
        <end position="401"/>
    </location>
</feature>